<comment type="caution">
    <text evidence="1">The sequence shown here is derived from an EMBL/GenBank/DDBJ whole genome shotgun (WGS) entry which is preliminary data.</text>
</comment>
<dbReference type="Proteomes" id="UP001498398">
    <property type="component" value="Unassembled WGS sequence"/>
</dbReference>
<evidence type="ECO:0000313" key="2">
    <source>
        <dbReference type="Proteomes" id="UP001498398"/>
    </source>
</evidence>
<accession>A0ABR1J140</accession>
<reference evidence="1 2" key="1">
    <citation type="submission" date="2024-01" db="EMBL/GenBank/DDBJ databases">
        <title>A draft genome for the cacao thread blight pathogen Marasmiellus scandens.</title>
        <authorList>
            <person name="Baruah I.K."/>
            <person name="Leung J."/>
            <person name="Bukari Y."/>
            <person name="Amoako-Attah I."/>
            <person name="Meinhardt L.W."/>
            <person name="Bailey B.A."/>
            <person name="Cohen S.P."/>
        </authorList>
    </citation>
    <scope>NUCLEOTIDE SEQUENCE [LARGE SCALE GENOMIC DNA]</scope>
    <source>
        <strain evidence="1 2">GH-19</strain>
    </source>
</reference>
<proteinExistence type="predicted"/>
<gene>
    <name evidence="1" type="ORF">VKT23_014236</name>
</gene>
<organism evidence="1 2">
    <name type="scientific">Marasmiellus scandens</name>
    <dbReference type="NCBI Taxonomy" id="2682957"/>
    <lineage>
        <taxon>Eukaryota</taxon>
        <taxon>Fungi</taxon>
        <taxon>Dikarya</taxon>
        <taxon>Basidiomycota</taxon>
        <taxon>Agaricomycotina</taxon>
        <taxon>Agaricomycetes</taxon>
        <taxon>Agaricomycetidae</taxon>
        <taxon>Agaricales</taxon>
        <taxon>Marasmiineae</taxon>
        <taxon>Omphalotaceae</taxon>
        <taxon>Marasmiellus</taxon>
    </lineage>
</organism>
<evidence type="ECO:0000313" key="1">
    <source>
        <dbReference type="EMBL" id="KAK7447023.1"/>
    </source>
</evidence>
<sequence>MVVPACFVPSEPVLDYLLRFYHTHPQSHLGVDQILNNLCKNPSKSPKAAAFLDLCHLCPTGPPRTSDRDSGRLRYHFTMSTDHFPPLQILNDNYQFVDAEPFVSNNISSYRIYDATNLVPEDPSFSVGVIPLFRDDIPEYKQQYWRLNRPLGLVLGFIHTHLIQQQYSLPTGSYQPPIECVKTRMVICMIEDRVFSAQTPVNISLVDIPLVTAGSADLDGGYIKVDCTEVSVSDDMQTPSLCTPKANELFDASHMKNFLSSLKDLDLEEPKTPVPTLSQLSNCRN</sequence>
<protein>
    <submittedName>
        <fullName evidence="1">Uncharacterized protein</fullName>
    </submittedName>
</protein>
<keyword evidence="2" id="KW-1185">Reference proteome</keyword>
<name>A0ABR1J140_9AGAR</name>
<dbReference type="EMBL" id="JBANRG010000042">
    <property type="protein sequence ID" value="KAK7447023.1"/>
    <property type="molecule type" value="Genomic_DNA"/>
</dbReference>